<keyword evidence="3" id="KW-0598">Phosphotransferase system</keyword>
<evidence type="ECO:0000256" key="3">
    <source>
        <dbReference type="ARBA" id="ARBA00022683"/>
    </source>
</evidence>
<dbReference type="PANTHER" id="PTHR33705">
    <property type="entry name" value="PHOSPHOCARRIER PROTEIN HPR"/>
    <property type="match status" value="1"/>
</dbReference>
<dbReference type="InterPro" id="IPR000032">
    <property type="entry name" value="HPr-like"/>
</dbReference>
<proteinExistence type="predicted"/>
<comment type="subcellular location">
    <subcellularLocation>
        <location evidence="1">Cytoplasm</location>
    </subcellularLocation>
</comment>
<comment type="caution">
    <text evidence="5">The sequence shown here is derived from an EMBL/GenBank/DDBJ whole genome shotgun (WGS) entry which is preliminary data.</text>
</comment>
<dbReference type="Gene3D" id="3.30.1340.10">
    <property type="entry name" value="HPr-like"/>
    <property type="match status" value="1"/>
</dbReference>
<evidence type="ECO:0000256" key="2">
    <source>
        <dbReference type="ARBA" id="ARBA00022490"/>
    </source>
</evidence>
<gene>
    <name evidence="5" type="ORF">KHM83_02060</name>
</gene>
<dbReference type="PRINTS" id="PR00107">
    <property type="entry name" value="PHOSPHOCPHPR"/>
</dbReference>
<evidence type="ECO:0000313" key="5">
    <source>
        <dbReference type="EMBL" id="MBS7525458.1"/>
    </source>
</evidence>
<dbReference type="Pfam" id="PF00381">
    <property type="entry name" value="PTS-HPr"/>
    <property type="match status" value="1"/>
</dbReference>
<feature type="domain" description="HPr" evidence="4">
    <location>
        <begin position="1"/>
        <end position="85"/>
    </location>
</feature>
<dbReference type="InterPro" id="IPR035895">
    <property type="entry name" value="HPr-like_sf"/>
</dbReference>
<dbReference type="CDD" id="cd00367">
    <property type="entry name" value="PTS-HPr_like"/>
    <property type="match status" value="1"/>
</dbReference>
<keyword evidence="6" id="KW-1185">Reference proteome</keyword>
<dbReference type="SUPFAM" id="SSF55594">
    <property type="entry name" value="HPr-like"/>
    <property type="match status" value="1"/>
</dbReference>
<dbReference type="PANTHER" id="PTHR33705:SF2">
    <property type="entry name" value="PHOSPHOCARRIER PROTEIN NPR"/>
    <property type="match status" value="1"/>
</dbReference>
<dbReference type="NCBIfam" id="TIGR01003">
    <property type="entry name" value="PTS_HPr_family"/>
    <property type="match status" value="1"/>
</dbReference>
<dbReference type="InterPro" id="IPR002114">
    <property type="entry name" value="PTS_HPr_Ser_P_site"/>
</dbReference>
<evidence type="ECO:0000256" key="1">
    <source>
        <dbReference type="ARBA" id="ARBA00004496"/>
    </source>
</evidence>
<sequence length="85" mass="8944">MMKQEIVIAAEAGFHARPASIFAKKAMGYQCDINISCEGKEINGKSIMSILTLGAAKGSVVTLTCEGADEAEAMAELAAFIETMD</sequence>
<name>A0ABS5PJZ2_9FIRM</name>
<dbReference type="Proteomes" id="UP000746471">
    <property type="component" value="Unassembled WGS sequence"/>
</dbReference>
<dbReference type="PROSITE" id="PS00589">
    <property type="entry name" value="PTS_HPR_SER"/>
    <property type="match status" value="1"/>
</dbReference>
<dbReference type="PROSITE" id="PS51350">
    <property type="entry name" value="PTS_HPR_DOM"/>
    <property type="match status" value="1"/>
</dbReference>
<dbReference type="EMBL" id="JAHBCL010000002">
    <property type="protein sequence ID" value="MBS7525458.1"/>
    <property type="molecule type" value="Genomic_DNA"/>
</dbReference>
<reference evidence="5 6" key="1">
    <citation type="submission" date="2021-05" db="EMBL/GenBank/DDBJ databases">
        <title>Fusibacter ferrireducens sp. nov., an anaerobic, sulfur- and Fe-reducing bacterium isolated from the mangrove sediment.</title>
        <authorList>
            <person name="Qiu D."/>
        </authorList>
    </citation>
    <scope>NUCLEOTIDE SEQUENCE [LARGE SCALE GENOMIC DNA]</scope>
    <source>
        <strain evidence="5 6">DSM 12116</strain>
    </source>
</reference>
<keyword evidence="2" id="KW-0963">Cytoplasm</keyword>
<evidence type="ECO:0000259" key="4">
    <source>
        <dbReference type="PROSITE" id="PS51350"/>
    </source>
</evidence>
<evidence type="ECO:0000313" key="6">
    <source>
        <dbReference type="Proteomes" id="UP000746471"/>
    </source>
</evidence>
<protein>
    <submittedName>
        <fullName evidence="5">HPr family phosphocarrier protein</fullName>
    </submittedName>
</protein>
<dbReference type="InterPro" id="IPR050399">
    <property type="entry name" value="HPr"/>
</dbReference>
<organism evidence="5 6">
    <name type="scientific">Fusibacter paucivorans</name>
    <dbReference type="NCBI Taxonomy" id="76009"/>
    <lineage>
        <taxon>Bacteria</taxon>
        <taxon>Bacillati</taxon>
        <taxon>Bacillota</taxon>
        <taxon>Clostridia</taxon>
        <taxon>Eubacteriales</taxon>
        <taxon>Eubacteriales Family XII. Incertae Sedis</taxon>
        <taxon>Fusibacter</taxon>
    </lineage>
</organism>
<accession>A0ABS5PJZ2</accession>